<dbReference type="PANTHER" id="PTHR35008:SF9">
    <property type="entry name" value="CYTOCHROME C DOMAIN-CONTAINING PROTEIN"/>
    <property type="match status" value="1"/>
</dbReference>
<dbReference type="Proteomes" id="UP000676409">
    <property type="component" value="Chromosome"/>
</dbReference>
<dbReference type="AlphaFoldDB" id="A0A975G406"/>
<keyword evidence="1 4" id="KW-0349">Heme</keyword>
<keyword evidence="3 4" id="KW-0408">Iron</keyword>
<accession>A0A975G406</accession>
<evidence type="ECO:0000256" key="3">
    <source>
        <dbReference type="ARBA" id="ARBA00023004"/>
    </source>
</evidence>
<evidence type="ECO:0000256" key="4">
    <source>
        <dbReference type="PROSITE-ProRule" id="PRU00433"/>
    </source>
</evidence>
<evidence type="ECO:0000313" key="8">
    <source>
        <dbReference type="EMBL" id="QUD90460.1"/>
    </source>
</evidence>
<dbReference type="Pfam" id="PF21342">
    <property type="entry name" value="SoxA-TsdA_cyt-c"/>
    <property type="match status" value="1"/>
</dbReference>
<dbReference type="RefSeq" id="WP_211940511.1">
    <property type="nucleotide sequence ID" value="NZ_CP073078.1"/>
</dbReference>
<feature type="signal peptide" evidence="6">
    <location>
        <begin position="1"/>
        <end position="28"/>
    </location>
</feature>
<feature type="domain" description="Cytochrome c" evidence="7">
    <location>
        <begin position="163"/>
        <end position="248"/>
    </location>
</feature>
<dbReference type="InterPro" id="IPR009056">
    <property type="entry name" value="Cyt_c-like_dom"/>
</dbReference>
<gene>
    <name evidence="8" type="ORF">KCG34_11650</name>
</gene>
<evidence type="ECO:0000256" key="1">
    <source>
        <dbReference type="ARBA" id="ARBA00022617"/>
    </source>
</evidence>
<dbReference type="EMBL" id="CP073078">
    <property type="protein sequence ID" value="QUD90460.1"/>
    <property type="molecule type" value="Genomic_DNA"/>
</dbReference>
<keyword evidence="6" id="KW-0732">Signal</keyword>
<evidence type="ECO:0000256" key="2">
    <source>
        <dbReference type="ARBA" id="ARBA00022723"/>
    </source>
</evidence>
<feature type="region of interest" description="Disordered" evidence="5">
    <location>
        <begin position="247"/>
        <end position="271"/>
    </location>
</feature>
<organism evidence="8 9">
    <name type="scientific">Phenylobacterium montanum</name>
    <dbReference type="NCBI Taxonomy" id="2823693"/>
    <lineage>
        <taxon>Bacteria</taxon>
        <taxon>Pseudomonadati</taxon>
        <taxon>Pseudomonadota</taxon>
        <taxon>Alphaproteobacteria</taxon>
        <taxon>Caulobacterales</taxon>
        <taxon>Caulobacteraceae</taxon>
        <taxon>Phenylobacterium</taxon>
    </lineage>
</organism>
<evidence type="ECO:0000259" key="7">
    <source>
        <dbReference type="PROSITE" id="PS51007"/>
    </source>
</evidence>
<dbReference type="GO" id="GO:0020037">
    <property type="term" value="F:heme binding"/>
    <property type="evidence" value="ECO:0007669"/>
    <property type="project" value="InterPro"/>
</dbReference>
<dbReference type="PROSITE" id="PS51007">
    <property type="entry name" value="CYTC"/>
    <property type="match status" value="1"/>
</dbReference>
<sequence>MSGQRYGLLVAGAVALACAALGPGVALMAAPAPTSAAAAYDDEVELGRQIFTDTGRLAPDYVGNDLKCSNCHLDEGRKADAAPLWAAWGLYPQYRAKNGHVNTFAERIQECFKYSMNGKPPPLGGREVVALETYAAFLAKGQPAGEHVPGQGYLKLPRPPEAPDYARGQAVFQANCVACHGADGAGQRSGDQVLFPPLWGPRSFNWGAGMSDINNAAGFIKANMPQGQEGKLSVQEAWDVAAFVDSHPRPQDPRFTGSTDETRKRFHDNPQSMYGLTVNGVRLGGDGK</sequence>
<dbReference type="InterPro" id="IPR036909">
    <property type="entry name" value="Cyt_c-like_dom_sf"/>
</dbReference>
<feature type="chain" id="PRO_5036695814" evidence="6">
    <location>
        <begin position="29"/>
        <end position="288"/>
    </location>
</feature>
<keyword evidence="9" id="KW-1185">Reference proteome</keyword>
<evidence type="ECO:0000313" key="9">
    <source>
        <dbReference type="Proteomes" id="UP000676409"/>
    </source>
</evidence>
<dbReference type="InterPro" id="IPR051459">
    <property type="entry name" value="Cytochrome_c-type_DH"/>
</dbReference>
<reference evidence="8" key="1">
    <citation type="submission" date="2021-04" db="EMBL/GenBank/DDBJ databases">
        <title>The complete genome sequence of Caulobacter sp. S6.</title>
        <authorList>
            <person name="Tang Y."/>
            <person name="Ouyang W."/>
            <person name="Liu Q."/>
            <person name="Huang B."/>
            <person name="Guo Z."/>
            <person name="Lei P."/>
        </authorList>
    </citation>
    <scope>NUCLEOTIDE SEQUENCE</scope>
    <source>
        <strain evidence="8">S6</strain>
    </source>
</reference>
<dbReference type="SUPFAM" id="SSF46626">
    <property type="entry name" value="Cytochrome c"/>
    <property type="match status" value="2"/>
</dbReference>
<dbReference type="KEGG" id="caul:KCG34_11650"/>
<dbReference type="GO" id="GO:0046872">
    <property type="term" value="F:metal ion binding"/>
    <property type="evidence" value="ECO:0007669"/>
    <property type="project" value="UniProtKB-KW"/>
</dbReference>
<dbReference type="GO" id="GO:0009055">
    <property type="term" value="F:electron transfer activity"/>
    <property type="evidence" value="ECO:0007669"/>
    <property type="project" value="InterPro"/>
</dbReference>
<dbReference type="PANTHER" id="PTHR35008">
    <property type="entry name" value="BLL4482 PROTEIN-RELATED"/>
    <property type="match status" value="1"/>
</dbReference>
<dbReference type="PROSITE" id="PS51257">
    <property type="entry name" value="PROKAR_LIPOPROTEIN"/>
    <property type="match status" value="1"/>
</dbReference>
<dbReference type="Pfam" id="PF13442">
    <property type="entry name" value="Cytochrome_CBB3"/>
    <property type="match status" value="1"/>
</dbReference>
<name>A0A975G406_9CAUL</name>
<evidence type="ECO:0000256" key="5">
    <source>
        <dbReference type="SAM" id="MobiDB-lite"/>
    </source>
</evidence>
<proteinExistence type="predicted"/>
<dbReference type="Gene3D" id="1.10.760.10">
    <property type="entry name" value="Cytochrome c-like domain"/>
    <property type="match status" value="2"/>
</dbReference>
<keyword evidence="2 4" id="KW-0479">Metal-binding</keyword>
<evidence type="ECO:0000256" key="6">
    <source>
        <dbReference type="SAM" id="SignalP"/>
    </source>
</evidence>
<protein>
    <submittedName>
        <fullName evidence="8">C-type cytochrome</fullName>
    </submittedName>
</protein>